<dbReference type="FunFam" id="3.30.310.50:FF:000001">
    <property type="entry name" value="Phosphoglucosamine mutase"/>
    <property type="match status" value="1"/>
</dbReference>
<dbReference type="InterPro" id="IPR050060">
    <property type="entry name" value="Phosphoglucosamine_mutase"/>
</dbReference>
<comment type="similarity">
    <text evidence="1 7">Belongs to the phosphohexose mutase family.</text>
</comment>
<comment type="cofactor">
    <cofactor evidence="7">
        <name>Mg(2+)</name>
        <dbReference type="ChEBI" id="CHEBI:18420"/>
    </cofactor>
    <text evidence="7">Binds 1 Mg(2+) ion per subunit.</text>
</comment>
<dbReference type="AlphaFoldDB" id="A0A0W1KJ90"/>
<gene>
    <name evidence="7 12" type="primary">glmM</name>
    <name evidence="12" type="ORF">AQZ59_00974</name>
    <name evidence="13" type="ORF">QP858_03735</name>
</gene>
<dbReference type="InterPro" id="IPR006352">
    <property type="entry name" value="GlmM_bact"/>
</dbReference>
<dbReference type="SUPFAM" id="SSF55957">
    <property type="entry name" value="Phosphoglucomutase, C-terminal domain"/>
    <property type="match status" value="1"/>
</dbReference>
<comment type="function">
    <text evidence="7">Catalyzes the conversion of glucosamine-6-phosphate to glucosamine-1-phosphate.</text>
</comment>
<dbReference type="GO" id="GO:0004615">
    <property type="term" value="F:phosphomannomutase activity"/>
    <property type="evidence" value="ECO:0007669"/>
    <property type="project" value="TreeGrafter"/>
</dbReference>
<feature type="domain" description="Alpha-D-phosphohexomutase alpha/beta/alpha" evidence="9">
    <location>
        <begin position="3"/>
        <end position="134"/>
    </location>
</feature>
<keyword evidence="3 7" id="KW-0479">Metal-binding</keyword>
<dbReference type="FunFam" id="3.40.120.10:FF:000001">
    <property type="entry name" value="Phosphoglucosamine mutase"/>
    <property type="match status" value="1"/>
</dbReference>
<reference evidence="12 14" key="1">
    <citation type="submission" date="2015-11" db="EMBL/GenBank/DDBJ databases">
        <title>Draft Genome Sequence of the Type Strain Trueperella bernardiae LCDC 89-0504T, Isolated from Blood Culture.</title>
        <authorList>
            <person name="Bernier A.-M."/>
            <person name="Bernard K."/>
        </authorList>
    </citation>
    <scope>NUCLEOTIDE SEQUENCE [LARGE SCALE GENOMIC DNA]</scope>
    <source>
        <strain evidence="12 14">LCDC 89-0504</strain>
    </source>
</reference>
<dbReference type="InterPro" id="IPR005841">
    <property type="entry name" value="Alpha-D-phosphohexomutase_SF"/>
</dbReference>
<comment type="catalytic activity">
    <reaction evidence="6 7">
        <text>alpha-D-glucosamine 1-phosphate = D-glucosamine 6-phosphate</text>
        <dbReference type="Rhea" id="RHEA:23424"/>
        <dbReference type="ChEBI" id="CHEBI:58516"/>
        <dbReference type="ChEBI" id="CHEBI:58725"/>
        <dbReference type="EC" id="5.4.2.10"/>
    </reaction>
</comment>
<evidence type="ECO:0000259" key="10">
    <source>
        <dbReference type="Pfam" id="PF02879"/>
    </source>
</evidence>
<dbReference type="InterPro" id="IPR016055">
    <property type="entry name" value="A-D-PHexomutase_a/b/a-I/II/III"/>
</dbReference>
<protein>
    <recommendedName>
        <fullName evidence="7">Phosphoglucosamine mutase</fullName>
        <ecNumber evidence="7">5.4.2.10</ecNumber>
    </recommendedName>
</protein>
<dbReference type="Gene3D" id="3.40.120.10">
    <property type="entry name" value="Alpha-D-Glucose-1,6-Bisphosphate, subunit A, domain 3"/>
    <property type="match status" value="3"/>
</dbReference>
<comment type="caution">
    <text evidence="12">The sequence shown here is derived from an EMBL/GenBank/DDBJ whole genome shotgun (WGS) entry which is preliminary data.</text>
</comment>
<dbReference type="Pfam" id="PF02880">
    <property type="entry name" value="PGM_PMM_III"/>
    <property type="match status" value="1"/>
</dbReference>
<feature type="binding site" evidence="7">
    <location>
        <position position="238"/>
    </location>
    <ligand>
        <name>Mg(2+)</name>
        <dbReference type="ChEBI" id="CHEBI:18420"/>
    </ligand>
</feature>
<evidence type="ECO:0000313" key="12">
    <source>
        <dbReference type="EMBL" id="KTF04002.1"/>
    </source>
</evidence>
<feature type="active site" description="Phosphoserine intermediate" evidence="7">
    <location>
        <position position="101"/>
    </location>
</feature>
<dbReference type="NCBIfam" id="TIGR01455">
    <property type="entry name" value="glmM"/>
    <property type="match status" value="1"/>
</dbReference>
<dbReference type="EMBL" id="JASPDQ010000005">
    <property type="protein sequence ID" value="MDK8601570.1"/>
    <property type="molecule type" value="Genomic_DNA"/>
</dbReference>
<dbReference type="InterPro" id="IPR005846">
    <property type="entry name" value="A-D-PHexomutase_a/b/a-III"/>
</dbReference>
<dbReference type="Pfam" id="PF00408">
    <property type="entry name" value="PGM_PMM_IV"/>
    <property type="match status" value="1"/>
</dbReference>
<evidence type="ECO:0000259" key="8">
    <source>
        <dbReference type="Pfam" id="PF00408"/>
    </source>
</evidence>
<evidence type="ECO:0000256" key="1">
    <source>
        <dbReference type="ARBA" id="ARBA00010231"/>
    </source>
</evidence>
<dbReference type="RefSeq" id="WP_062613546.1">
    <property type="nucleotide sequence ID" value="NZ_CAUPHE010000093.1"/>
</dbReference>
<dbReference type="HAMAP" id="MF_01554_B">
    <property type="entry name" value="GlmM_B"/>
    <property type="match status" value="1"/>
</dbReference>
<accession>A0A0W1KJ90</accession>
<dbReference type="GO" id="GO:0008966">
    <property type="term" value="F:phosphoglucosamine mutase activity"/>
    <property type="evidence" value="ECO:0007669"/>
    <property type="project" value="UniProtKB-UniRule"/>
</dbReference>
<dbReference type="Proteomes" id="UP001225576">
    <property type="component" value="Unassembled WGS sequence"/>
</dbReference>
<organism evidence="12 14">
    <name type="scientific">Trueperella bernardiae</name>
    <dbReference type="NCBI Taxonomy" id="59561"/>
    <lineage>
        <taxon>Bacteria</taxon>
        <taxon>Bacillati</taxon>
        <taxon>Actinomycetota</taxon>
        <taxon>Actinomycetes</taxon>
        <taxon>Actinomycetales</taxon>
        <taxon>Actinomycetaceae</taxon>
        <taxon>Trueperella</taxon>
    </lineage>
</organism>
<dbReference type="FunFam" id="3.40.120.10:FF:000003">
    <property type="entry name" value="Phosphoglucosamine mutase"/>
    <property type="match status" value="1"/>
</dbReference>
<dbReference type="Proteomes" id="UP000054404">
    <property type="component" value="Unassembled WGS sequence"/>
</dbReference>
<evidence type="ECO:0000256" key="5">
    <source>
        <dbReference type="ARBA" id="ARBA00023235"/>
    </source>
</evidence>
<reference evidence="13" key="2">
    <citation type="submission" date="2023-05" db="EMBL/GenBank/DDBJ databases">
        <title>Genomic Catalog of Human Bladder Bacteria.</title>
        <authorList>
            <person name="Du J."/>
        </authorList>
    </citation>
    <scope>NUCLEOTIDE SEQUENCE</scope>
    <source>
        <strain evidence="13">UMB1304A</strain>
    </source>
</reference>
<dbReference type="SUPFAM" id="SSF53738">
    <property type="entry name" value="Phosphoglucomutase, first 3 domains"/>
    <property type="match status" value="3"/>
</dbReference>
<evidence type="ECO:0000256" key="6">
    <source>
        <dbReference type="ARBA" id="ARBA00050364"/>
    </source>
</evidence>
<evidence type="ECO:0000259" key="11">
    <source>
        <dbReference type="Pfam" id="PF02880"/>
    </source>
</evidence>
<proteinExistence type="inferred from homology"/>
<dbReference type="Gene3D" id="3.30.310.50">
    <property type="entry name" value="Alpha-D-phosphohexomutase, C-terminal domain"/>
    <property type="match status" value="1"/>
</dbReference>
<dbReference type="InterPro" id="IPR005845">
    <property type="entry name" value="A-D-PHexomutase_a/b/a-II"/>
</dbReference>
<dbReference type="GO" id="GO:0000287">
    <property type="term" value="F:magnesium ion binding"/>
    <property type="evidence" value="ECO:0007669"/>
    <property type="project" value="UniProtKB-UniRule"/>
</dbReference>
<dbReference type="InterPro" id="IPR005843">
    <property type="entry name" value="A-D-PHexomutase_C"/>
</dbReference>
<name>A0A0W1KJ90_9ACTO</name>
<evidence type="ECO:0000313" key="13">
    <source>
        <dbReference type="EMBL" id="MDK8601570.1"/>
    </source>
</evidence>
<dbReference type="InterPro" id="IPR036900">
    <property type="entry name" value="A-D-PHexomutase_C_sf"/>
</dbReference>
<dbReference type="EC" id="5.4.2.10" evidence="7"/>
<feature type="binding site" description="via phosphate group" evidence="7">
    <location>
        <position position="101"/>
    </location>
    <ligand>
        <name>Mg(2+)</name>
        <dbReference type="ChEBI" id="CHEBI:18420"/>
    </ligand>
</feature>
<keyword evidence="2 7" id="KW-0597">Phosphoprotein</keyword>
<feature type="binding site" evidence="7">
    <location>
        <position position="242"/>
    </location>
    <ligand>
        <name>Mg(2+)</name>
        <dbReference type="ChEBI" id="CHEBI:18420"/>
    </ligand>
</feature>
<feature type="domain" description="Alpha-D-phosphohexomutase C-terminal" evidence="8">
    <location>
        <begin position="371"/>
        <end position="434"/>
    </location>
</feature>
<evidence type="ECO:0000259" key="9">
    <source>
        <dbReference type="Pfam" id="PF02878"/>
    </source>
</evidence>
<keyword evidence="4 7" id="KW-0460">Magnesium</keyword>
<dbReference type="Pfam" id="PF02879">
    <property type="entry name" value="PGM_PMM_II"/>
    <property type="match status" value="1"/>
</dbReference>
<evidence type="ECO:0000256" key="4">
    <source>
        <dbReference type="ARBA" id="ARBA00022842"/>
    </source>
</evidence>
<keyword evidence="14" id="KW-1185">Reference proteome</keyword>
<dbReference type="GO" id="GO:0005975">
    <property type="term" value="P:carbohydrate metabolic process"/>
    <property type="evidence" value="ECO:0007669"/>
    <property type="project" value="InterPro"/>
</dbReference>
<dbReference type="STRING" id="59561.AQZ59_00974"/>
<dbReference type="GO" id="GO:0006048">
    <property type="term" value="P:UDP-N-acetylglucosamine biosynthetic process"/>
    <property type="evidence" value="ECO:0007669"/>
    <property type="project" value="TreeGrafter"/>
</dbReference>
<comment type="PTM">
    <text evidence="7">Activated by phosphorylation.</text>
</comment>
<dbReference type="Pfam" id="PF02878">
    <property type="entry name" value="PGM_PMM_I"/>
    <property type="match status" value="1"/>
</dbReference>
<feature type="modified residue" description="Phosphoserine" evidence="7">
    <location>
        <position position="101"/>
    </location>
</feature>
<sequence>MARLFGTDGVRGLANREITPEFALQLGQAAARVLAEEAEGRPKAIVGRDTRQSSAMLSHAVGAGLASAGVDVEHVREIPTPGIAYLTSARGYDLGVMISASHNAMPDNGIKFINANGFKLDDAIEDRIEATMSSDWERPVGADVGMIDESAAVSDRVYMDHLVSVGADLTGLSIVLDCANGAASRVAPKVFQELGADVVVINASPDGRNINRNAGSTHPYRLQQMVKAADADMGFAFDGDADRCMAVDTNGKLVNGDEIMGLLAQSMKDKGELAGNTLVITVMSNLGLRLALDEKGIDYAITGVGDRYVLENMLANGYVLGGEQSGHVINLNHATTGDGTLTAILVASEVARRKEALHRAVEWVHELPQRLINVPNVDKNRTDEIAAEVAAAEAELGETGRVLLRASGTEPLVRVMVEAQTQEQTDRVAENLAAVVAERLAL</sequence>
<dbReference type="InterPro" id="IPR005844">
    <property type="entry name" value="A-D-PHexomutase_a/b/a-I"/>
</dbReference>
<evidence type="ECO:0000256" key="2">
    <source>
        <dbReference type="ARBA" id="ARBA00022553"/>
    </source>
</evidence>
<feature type="domain" description="Alpha-D-phosphohexomutase alpha/beta/alpha" evidence="10">
    <location>
        <begin position="158"/>
        <end position="251"/>
    </location>
</feature>
<evidence type="ECO:0000256" key="7">
    <source>
        <dbReference type="HAMAP-Rule" id="MF_01554"/>
    </source>
</evidence>
<dbReference type="OrthoDB" id="9803322at2"/>
<evidence type="ECO:0000256" key="3">
    <source>
        <dbReference type="ARBA" id="ARBA00022723"/>
    </source>
</evidence>
<dbReference type="PANTHER" id="PTHR42946:SF1">
    <property type="entry name" value="PHOSPHOGLUCOMUTASE (ALPHA-D-GLUCOSE-1,6-BISPHOSPHATE-DEPENDENT)"/>
    <property type="match status" value="1"/>
</dbReference>
<dbReference type="CDD" id="cd05802">
    <property type="entry name" value="GlmM"/>
    <property type="match status" value="1"/>
</dbReference>
<dbReference type="GO" id="GO:0005829">
    <property type="term" value="C:cytosol"/>
    <property type="evidence" value="ECO:0007669"/>
    <property type="project" value="TreeGrafter"/>
</dbReference>
<dbReference type="GO" id="GO:0009252">
    <property type="term" value="P:peptidoglycan biosynthetic process"/>
    <property type="evidence" value="ECO:0007669"/>
    <property type="project" value="TreeGrafter"/>
</dbReference>
<evidence type="ECO:0000313" key="14">
    <source>
        <dbReference type="Proteomes" id="UP000054404"/>
    </source>
</evidence>
<dbReference type="PRINTS" id="PR00509">
    <property type="entry name" value="PGMPMM"/>
</dbReference>
<dbReference type="PATRIC" id="fig|59561.3.peg.967"/>
<dbReference type="PANTHER" id="PTHR42946">
    <property type="entry name" value="PHOSPHOHEXOSE MUTASE"/>
    <property type="match status" value="1"/>
</dbReference>
<dbReference type="EMBL" id="LNIZ01000004">
    <property type="protein sequence ID" value="KTF04002.1"/>
    <property type="molecule type" value="Genomic_DNA"/>
</dbReference>
<keyword evidence="5 7" id="KW-0413">Isomerase</keyword>
<feature type="binding site" evidence="7">
    <location>
        <position position="240"/>
    </location>
    <ligand>
        <name>Mg(2+)</name>
        <dbReference type="ChEBI" id="CHEBI:18420"/>
    </ligand>
</feature>
<feature type="domain" description="Alpha-D-phosphohexomutase alpha/beta/alpha" evidence="11">
    <location>
        <begin position="255"/>
        <end position="361"/>
    </location>
</feature>